<dbReference type="EMBL" id="LSBA01000023">
    <property type="protein sequence ID" value="KXZ17262.1"/>
    <property type="molecule type" value="Genomic_DNA"/>
</dbReference>
<dbReference type="InterPro" id="IPR051013">
    <property type="entry name" value="MBL_superfamily_lactonases"/>
</dbReference>
<evidence type="ECO:0000256" key="3">
    <source>
        <dbReference type="ARBA" id="ARBA00022801"/>
    </source>
</evidence>
<dbReference type="Gene3D" id="3.60.15.10">
    <property type="entry name" value="Ribonuclease Z/Hydroxyacylglutathione hydrolase-like"/>
    <property type="match status" value="1"/>
</dbReference>
<dbReference type="Pfam" id="PF00753">
    <property type="entry name" value="Lactamase_B"/>
    <property type="match status" value="1"/>
</dbReference>
<dbReference type="RefSeq" id="WP_061522723.1">
    <property type="nucleotide sequence ID" value="NZ_JARLZY010000023.1"/>
</dbReference>
<keyword evidence="7" id="KW-1185">Reference proteome</keyword>
<evidence type="ECO:0000259" key="5">
    <source>
        <dbReference type="SMART" id="SM00849"/>
    </source>
</evidence>
<evidence type="ECO:0000256" key="1">
    <source>
        <dbReference type="ARBA" id="ARBA00007749"/>
    </source>
</evidence>
<accession>A0A150F748</accession>
<dbReference type="GO" id="GO:0016787">
    <property type="term" value="F:hydrolase activity"/>
    <property type="evidence" value="ECO:0007669"/>
    <property type="project" value="UniProtKB-KW"/>
</dbReference>
<sequence length="266" mass="30017">MNRPYEIQFGSNRMIVLSDGTFPVTKEFFLAGAHNDQEVDRFPDEFEVALNFVCLQIGGKHILIDTGFGETGGQESGQLLTHLHQSGIHRNLIDYVVLSHSHLDHTGGLVKNGKPAFPNAIHIMSKKEWLYAEQTPESKQFKVLNKVLPLLKVIEEDTEILPGVLLKHTPGHTPGHLTAEVLTNNGVYLFANDVFNIPYSISNTNLRVVLEEDSVQGVKTRNQLIQSARKERAFLHSCHFPYPGLGTIEKINSLYKWKPIERKHYS</sequence>
<dbReference type="SMART" id="SM00849">
    <property type="entry name" value="Lactamase_B"/>
    <property type="match status" value="1"/>
</dbReference>
<dbReference type="PANTHER" id="PTHR42978">
    <property type="entry name" value="QUORUM-QUENCHING LACTONASE YTNP-RELATED-RELATED"/>
    <property type="match status" value="1"/>
</dbReference>
<dbReference type="InterPro" id="IPR036866">
    <property type="entry name" value="RibonucZ/Hydroxyglut_hydro"/>
</dbReference>
<dbReference type="SUPFAM" id="SSF56281">
    <property type="entry name" value="Metallo-hydrolase/oxidoreductase"/>
    <property type="match status" value="1"/>
</dbReference>
<dbReference type="Proteomes" id="UP000075430">
    <property type="component" value="Unassembled WGS sequence"/>
</dbReference>
<comment type="similarity">
    <text evidence="1">Belongs to the metallo-beta-lactamase superfamily.</text>
</comment>
<dbReference type="STRING" id="1793963.AXI58_02250"/>
<gene>
    <name evidence="6" type="ORF">AXI58_02250</name>
</gene>
<keyword evidence="3 6" id="KW-0378">Hydrolase</keyword>
<evidence type="ECO:0000256" key="4">
    <source>
        <dbReference type="ARBA" id="ARBA00022833"/>
    </source>
</evidence>
<keyword evidence="4" id="KW-0862">Zinc</keyword>
<name>A0A150F748_9BACI</name>
<comment type="caution">
    <text evidence="6">The sequence shown here is derived from an EMBL/GenBank/DDBJ whole genome shotgun (WGS) entry which is preliminary data.</text>
</comment>
<keyword evidence="2" id="KW-0479">Metal-binding</keyword>
<dbReference type="InterPro" id="IPR001279">
    <property type="entry name" value="Metallo-B-lactamas"/>
</dbReference>
<feature type="domain" description="Metallo-beta-lactamase" evidence="5">
    <location>
        <begin position="49"/>
        <end position="239"/>
    </location>
</feature>
<proteinExistence type="inferred from homology"/>
<dbReference type="GO" id="GO:0046872">
    <property type="term" value="F:metal ion binding"/>
    <property type="evidence" value="ECO:0007669"/>
    <property type="project" value="UniProtKB-KW"/>
</dbReference>
<reference evidence="7" key="1">
    <citation type="submission" date="2016-02" db="EMBL/GenBank/DDBJ databases">
        <authorList>
            <person name="Dunlap C."/>
        </authorList>
    </citation>
    <scope>NUCLEOTIDE SEQUENCE [LARGE SCALE GENOMIC DNA]</scope>
    <source>
        <strain evidence="7">NRRL B-41092</strain>
    </source>
</reference>
<organism evidence="6 7">
    <name type="scientific">Bacillus nakamurai</name>
    <dbReference type="NCBI Taxonomy" id="1793963"/>
    <lineage>
        <taxon>Bacteria</taxon>
        <taxon>Bacillati</taxon>
        <taxon>Bacillota</taxon>
        <taxon>Bacilli</taxon>
        <taxon>Bacillales</taxon>
        <taxon>Bacillaceae</taxon>
        <taxon>Bacillus</taxon>
    </lineage>
</organism>
<evidence type="ECO:0000313" key="6">
    <source>
        <dbReference type="EMBL" id="KXZ17262.1"/>
    </source>
</evidence>
<dbReference type="OrthoDB" id="333278at2"/>
<evidence type="ECO:0000313" key="7">
    <source>
        <dbReference type="Proteomes" id="UP000075430"/>
    </source>
</evidence>
<protein>
    <submittedName>
        <fullName evidence="6">MBL fold metallo-hydrolase</fullName>
    </submittedName>
</protein>
<dbReference type="AlphaFoldDB" id="A0A150F748"/>
<evidence type="ECO:0000256" key="2">
    <source>
        <dbReference type="ARBA" id="ARBA00022723"/>
    </source>
</evidence>